<evidence type="ECO:0000256" key="4">
    <source>
        <dbReference type="ARBA" id="ARBA00023127"/>
    </source>
</evidence>
<dbReference type="SMART" id="SM00385">
    <property type="entry name" value="CYCLIN"/>
    <property type="match status" value="1"/>
</dbReference>
<dbReference type="CDD" id="cd20544">
    <property type="entry name" value="CYCLIN_AtCycD-like_rpt2"/>
    <property type="match status" value="1"/>
</dbReference>
<dbReference type="Pfam" id="PF02984">
    <property type="entry name" value="Cyclin_C"/>
    <property type="match status" value="1"/>
</dbReference>
<comment type="subunit">
    <text evidence="2">Interacts with the CDC2 protein kinase to form a serine/threonine kinase holoenzyme complex also known as maturation promoting factor (MPF). The cyclin subunit imparts substrate specificity to the complex.</text>
</comment>
<comment type="similarity">
    <text evidence="1">Belongs to the cyclin family. Cyclin D subfamily.</text>
</comment>
<evidence type="ECO:0000259" key="9">
    <source>
        <dbReference type="SMART" id="SM01332"/>
    </source>
</evidence>
<dbReference type="Gene3D" id="1.10.472.10">
    <property type="entry name" value="Cyclin-like"/>
    <property type="match status" value="2"/>
</dbReference>
<protein>
    <recommendedName>
        <fullName evidence="6">B-like cyclin</fullName>
    </recommendedName>
</protein>
<dbReference type="Proteomes" id="UP001151532">
    <property type="component" value="Chromosome 7"/>
</dbReference>
<evidence type="ECO:0000256" key="2">
    <source>
        <dbReference type="ARBA" id="ARBA00011177"/>
    </source>
</evidence>
<dbReference type="InterPro" id="IPR039361">
    <property type="entry name" value="Cyclin"/>
</dbReference>
<reference evidence="10" key="1">
    <citation type="submission" date="2022-11" db="EMBL/GenBank/DDBJ databases">
        <authorList>
            <person name="Hyden B.L."/>
            <person name="Feng K."/>
            <person name="Yates T."/>
            <person name="Jawdy S."/>
            <person name="Smart L.B."/>
            <person name="Muchero W."/>
        </authorList>
    </citation>
    <scope>NUCLEOTIDE SEQUENCE</scope>
    <source>
        <tissue evidence="10">Shoot tip</tissue>
    </source>
</reference>
<evidence type="ECO:0000259" key="8">
    <source>
        <dbReference type="SMART" id="SM00385"/>
    </source>
</evidence>
<dbReference type="GO" id="GO:0051301">
    <property type="term" value="P:cell division"/>
    <property type="evidence" value="ECO:0007669"/>
    <property type="project" value="UniProtKB-KW"/>
</dbReference>
<organism evidence="10 11">
    <name type="scientific">Salix purpurea</name>
    <name type="common">Purple osier willow</name>
    <dbReference type="NCBI Taxonomy" id="77065"/>
    <lineage>
        <taxon>Eukaryota</taxon>
        <taxon>Viridiplantae</taxon>
        <taxon>Streptophyta</taxon>
        <taxon>Embryophyta</taxon>
        <taxon>Tracheophyta</taxon>
        <taxon>Spermatophyta</taxon>
        <taxon>Magnoliopsida</taxon>
        <taxon>eudicotyledons</taxon>
        <taxon>Gunneridae</taxon>
        <taxon>Pentapetalae</taxon>
        <taxon>rosids</taxon>
        <taxon>fabids</taxon>
        <taxon>Malpighiales</taxon>
        <taxon>Salicaceae</taxon>
        <taxon>Saliceae</taxon>
        <taxon>Salix</taxon>
    </lineage>
</organism>
<comment type="caution">
    <text evidence="10">The sequence shown here is derived from an EMBL/GenBank/DDBJ whole genome shotgun (WGS) entry which is preliminary data.</text>
</comment>
<feature type="domain" description="Cyclin-like" evidence="8">
    <location>
        <begin position="65"/>
        <end position="151"/>
    </location>
</feature>
<dbReference type="PROSITE" id="PS00292">
    <property type="entry name" value="CYCLINS"/>
    <property type="match status" value="1"/>
</dbReference>
<dbReference type="SUPFAM" id="SSF47954">
    <property type="entry name" value="Cyclin-like"/>
    <property type="match status" value="2"/>
</dbReference>
<evidence type="ECO:0000256" key="3">
    <source>
        <dbReference type="ARBA" id="ARBA00022618"/>
    </source>
</evidence>
<evidence type="ECO:0000313" key="10">
    <source>
        <dbReference type="EMBL" id="KAJ6740449.1"/>
    </source>
</evidence>
<evidence type="ECO:0000256" key="6">
    <source>
        <dbReference type="ARBA" id="ARBA00032263"/>
    </source>
</evidence>
<sequence length="312" mass="35439">MGDFDSSLSLSSLLCHENETCFFDDSRSWWSGRPLLLDTDVARLLTIALITSHNWLKFARLDAIEWILNTRAIHGFRFHTAYLSVTYFDRFVSKRSIDEGKLWAVRLLSVACLSLAAKMEERKAPPLSEFPVEDYCFGNKVIQRMELLVLNTLDWRMNSITPFAYLHYFIRKTCGESTPKETVSRAVELIVAMIKEIDLLDHRPSVIAAAAVLAASNRQFTREELELKMDTISSWGSLENENVFSCYIAMQEIEMGKVKTPRLVFYPSPSSIHSGSFDVLENSSIVSGAGIKRSLAFNECDQTCPAKKTRRP</sequence>
<proteinExistence type="inferred from homology"/>
<dbReference type="InterPro" id="IPR006671">
    <property type="entry name" value="Cyclin_N"/>
</dbReference>
<dbReference type="FunFam" id="1.10.472.10:FF:000069">
    <property type="entry name" value="Cyclin-D5-1"/>
    <property type="match status" value="1"/>
</dbReference>
<dbReference type="PANTHER" id="PTHR10177">
    <property type="entry name" value="CYCLINS"/>
    <property type="match status" value="1"/>
</dbReference>
<dbReference type="AlphaFoldDB" id="A0A9Q0V1K2"/>
<dbReference type="InterPro" id="IPR048258">
    <property type="entry name" value="Cyclins_cyclin-box"/>
</dbReference>
<keyword evidence="4 7" id="KW-0195">Cyclin</keyword>
<dbReference type="FunFam" id="1.10.472.10:FF:000219">
    <property type="entry name" value="Cyclin-D5-1"/>
    <property type="match status" value="1"/>
</dbReference>
<evidence type="ECO:0000313" key="11">
    <source>
        <dbReference type="Proteomes" id="UP001151532"/>
    </source>
</evidence>
<reference evidence="10" key="2">
    <citation type="journal article" date="2023" name="Int. J. Mol. Sci.">
        <title>De Novo Assembly and Annotation of 11 Diverse Shrub Willow (Salix) Genomes Reveals Novel Gene Organization in Sex-Linked Regions.</title>
        <authorList>
            <person name="Hyden B."/>
            <person name="Feng K."/>
            <person name="Yates T.B."/>
            <person name="Jawdy S."/>
            <person name="Cereghino C."/>
            <person name="Smart L.B."/>
            <person name="Muchero W."/>
        </authorList>
    </citation>
    <scope>NUCLEOTIDE SEQUENCE</scope>
    <source>
        <tissue evidence="10">Shoot tip</tissue>
    </source>
</reference>
<gene>
    <name evidence="10" type="ORF">OIU79_000551</name>
</gene>
<evidence type="ECO:0000256" key="5">
    <source>
        <dbReference type="ARBA" id="ARBA00023306"/>
    </source>
</evidence>
<dbReference type="CDD" id="cd20543">
    <property type="entry name" value="CYCLIN_AtCycD-like_rpt1"/>
    <property type="match status" value="1"/>
</dbReference>
<dbReference type="OrthoDB" id="306099at2759"/>
<dbReference type="SMART" id="SM01332">
    <property type="entry name" value="Cyclin_C"/>
    <property type="match status" value="1"/>
</dbReference>
<keyword evidence="5" id="KW-0131">Cell cycle</keyword>
<dbReference type="EMBL" id="JAPFFK010000010">
    <property type="protein sequence ID" value="KAJ6740449.1"/>
    <property type="molecule type" value="Genomic_DNA"/>
</dbReference>
<dbReference type="Pfam" id="PF00134">
    <property type="entry name" value="Cyclin_N"/>
    <property type="match status" value="1"/>
</dbReference>
<dbReference type="InterPro" id="IPR036915">
    <property type="entry name" value="Cyclin-like_sf"/>
</dbReference>
<evidence type="ECO:0000256" key="1">
    <source>
        <dbReference type="ARBA" id="ARBA00009065"/>
    </source>
</evidence>
<name>A0A9Q0V1K2_SALPP</name>
<keyword evidence="11" id="KW-1185">Reference proteome</keyword>
<keyword evidence="3" id="KW-0132">Cell division</keyword>
<accession>A0A9Q0V1K2</accession>
<dbReference type="InterPro" id="IPR013763">
    <property type="entry name" value="Cyclin-like_dom"/>
</dbReference>
<feature type="domain" description="Cyclin C-terminal" evidence="9">
    <location>
        <begin position="160"/>
        <end position="283"/>
    </location>
</feature>
<dbReference type="InterPro" id="IPR004367">
    <property type="entry name" value="Cyclin_C-dom"/>
</dbReference>
<evidence type="ECO:0000256" key="7">
    <source>
        <dbReference type="RuleBase" id="RU000383"/>
    </source>
</evidence>